<dbReference type="AlphaFoldDB" id="A0AAE0C699"/>
<dbReference type="EMBL" id="LGRX02027504">
    <property type="protein sequence ID" value="KAK3249236.1"/>
    <property type="molecule type" value="Genomic_DNA"/>
</dbReference>
<gene>
    <name evidence="2" type="ORF">CYMTET_41326</name>
</gene>
<proteinExistence type="predicted"/>
<feature type="compositionally biased region" description="Basic and acidic residues" evidence="1">
    <location>
        <begin position="1"/>
        <end position="11"/>
    </location>
</feature>
<name>A0AAE0C699_9CHLO</name>
<protein>
    <submittedName>
        <fullName evidence="2">Uncharacterized protein</fullName>
    </submittedName>
</protein>
<feature type="region of interest" description="Disordered" evidence="1">
    <location>
        <begin position="1"/>
        <end position="40"/>
    </location>
</feature>
<feature type="compositionally biased region" description="Basic and acidic residues" evidence="1">
    <location>
        <begin position="275"/>
        <end position="284"/>
    </location>
</feature>
<comment type="caution">
    <text evidence="2">The sequence shown here is derived from an EMBL/GenBank/DDBJ whole genome shotgun (WGS) entry which is preliminary data.</text>
</comment>
<feature type="compositionally biased region" description="Low complexity" evidence="1">
    <location>
        <begin position="105"/>
        <end position="151"/>
    </location>
</feature>
<accession>A0AAE0C699</accession>
<feature type="compositionally biased region" description="Pro residues" evidence="1">
    <location>
        <begin position="258"/>
        <end position="267"/>
    </location>
</feature>
<feature type="compositionally biased region" description="Basic and acidic residues" evidence="1">
    <location>
        <begin position="180"/>
        <end position="191"/>
    </location>
</feature>
<feature type="region of interest" description="Disordered" evidence="1">
    <location>
        <begin position="81"/>
        <end position="285"/>
    </location>
</feature>
<evidence type="ECO:0000313" key="2">
    <source>
        <dbReference type="EMBL" id="KAK3249236.1"/>
    </source>
</evidence>
<sequence>MTTKSPDEVKRAIPLSATQSSNILHKRAHETRKSVADSVTPVERRAQAGIRTSTVHPILVQLMQAKLRQHNDLLEEQEARALRAADAAQPQAWPSEAQEATGDVQQSAARQQQTASHGGATGTTSSGVTRSPGGRRPQSAPRAAARAAAPPKQVSPKQRMSPPKSDSPKRPKSAPKRRSVTFEEHVPEAETRSSTTGPRPRPGSTHIVNPHVTGASSRKSIPSPPAAHRRDPGTAAVAPPSPKPGRQKSPSAGAPWRGHPPGPPADHSPPSAAHTAERAMHRTADSACQKLQDEHMDRLFNGTLSPWVRARMQHLLLVECGALPGLRAVAYHPCCSLSPALSIPELPLPEGNSSACYFRASFLFRNAITRPATF</sequence>
<reference evidence="2 3" key="1">
    <citation type="journal article" date="2015" name="Genome Biol. Evol.">
        <title>Comparative Genomics of a Bacterivorous Green Alga Reveals Evolutionary Causalities and Consequences of Phago-Mixotrophic Mode of Nutrition.</title>
        <authorList>
            <person name="Burns J.A."/>
            <person name="Paasch A."/>
            <person name="Narechania A."/>
            <person name="Kim E."/>
        </authorList>
    </citation>
    <scope>NUCLEOTIDE SEQUENCE [LARGE SCALE GENOMIC DNA]</scope>
    <source>
        <strain evidence="2 3">PLY_AMNH</strain>
    </source>
</reference>
<feature type="non-terminal residue" evidence="2">
    <location>
        <position position="374"/>
    </location>
</feature>
<evidence type="ECO:0000256" key="1">
    <source>
        <dbReference type="SAM" id="MobiDB-lite"/>
    </source>
</evidence>
<feature type="compositionally biased region" description="Basic residues" evidence="1">
    <location>
        <begin position="170"/>
        <end position="179"/>
    </location>
</feature>
<dbReference type="Proteomes" id="UP001190700">
    <property type="component" value="Unassembled WGS sequence"/>
</dbReference>
<evidence type="ECO:0000313" key="3">
    <source>
        <dbReference type="Proteomes" id="UP001190700"/>
    </source>
</evidence>
<organism evidence="2 3">
    <name type="scientific">Cymbomonas tetramitiformis</name>
    <dbReference type="NCBI Taxonomy" id="36881"/>
    <lineage>
        <taxon>Eukaryota</taxon>
        <taxon>Viridiplantae</taxon>
        <taxon>Chlorophyta</taxon>
        <taxon>Pyramimonadophyceae</taxon>
        <taxon>Pyramimonadales</taxon>
        <taxon>Pyramimonadaceae</taxon>
        <taxon>Cymbomonas</taxon>
    </lineage>
</organism>
<keyword evidence="3" id="KW-1185">Reference proteome</keyword>